<proteinExistence type="predicted"/>
<sequence length="907" mass="97893">MHAPKPSLPSSSARAQVQAVTRTDSSQAAAHGLSKNSHDDGEPLGRIKSRSSFSRPGSSSSSIRRDSIQYDEEQGPAEIGLRVPINPYLGDVQAPTPALEVAHTHSGPGERKRHSRTKSGREIFLPPDSYGLHGHGVVTTDKFEKDWYAKHPDALQKEKEKGYYHGIGSGRGESALSSEELNKLVRDTPSRGAGYGASSSIPAYPDEQIGYLASEQYSSRAVTPQTTGGGLYKQNSNISQPAVESPLRKMSFPADILAKQEFNHANSGASDKALESEVEDEPVHVNDPNYRFNKVTGGQKSIDESGDFAGTGEHNEDGGWADENGYSVPILASDEVAKEIGGEHLQPAVPPRERRGSAYDEYRSGDHTPASRPSSRPGSIHGVSGLSRYISRPEDLEHVSTPLEDVEEYEPLFPEDEGSKKPLTAAERFKMRPDALKHRFPSQDIWEDAPTSHLHEATVSTPDVPAEEQKLSRSSTFETPEQERARKGEASEADKAKLIPKEERLAKTKLAPHLRDEIPGRPGMQNRFPSQDIWEDSPDSSHLVTTVNTPAAEDAQSPVDAQPKPNIPSRPVNRSKLGEQATEPSVPPIHPDVPARPPKRLHQVPPADAKLSSLEKTTSPVEGKKAPVLPDKPKPQVPTRPARKDSADSLTKTVSATSAGSVGNEDTTGIKSPPVAKAKPAVPARPIGSNIASLRAGFMSDLNKRLQLGPQGPPPKEKESEPEQETEKAPLSDARKGRARGPQRRKPAASPSETGTEALTTSFQILNPKSTWEISNEDDLVKVHTSEDISLPEVSERRTTGDAVETPKALEAKENAANDIPPSLALPISTNTAGESIDPSIPTADATPSSEKTDPLDKSPATLGESLQVEEEDVTPSPLSKEIGLPEPEKDTVLKEHEISTVDDKVE</sequence>
<dbReference type="InterPro" id="IPR021582">
    <property type="entry name" value="Aim21"/>
</dbReference>
<feature type="compositionally biased region" description="Basic and acidic residues" evidence="1">
    <location>
        <begin position="351"/>
        <end position="366"/>
    </location>
</feature>
<feature type="compositionally biased region" description="Basic and acidic residues" evidence="1">
    <location>
        <begin position="36"/>
        <end position="45"/>
    </location>
</feature>
<feature type="compositionally biased region" description="Acidic residues" evidence="1">
    <location>
        <begin position="404"/>
        <end position="416"/>
    </location>
</feature>
<keyword evidence="3" id="KW-1185">Reference proteome</keyword>
<reference evidence="2 3" key="1">
    <citation type="submission" date="2015-05" db="EMBL/GenBank/DDBJ databases">
        <title>Distinctive expansion of gene families associated with plant cell wall degradation and secondary metabolism in the genomes of grapevine trunk pathogens.</title>
        <authorList>
            <person name="Lawrence D.P."/>
            <person name="Travadon R."/>
            <person name="Rolshausen P.E."/>
            <person name="Baumgartner K."/>
        </authorList>
    </citation>
    <scope>NUCLEOTIDE SEQUENCE [LARGE SCALE GENOMIC DNA]</scope>
    <source>
        <strain evidence="2">UCRPC4</strain>
    </source>
</reference>
<feature type="compositionally biased region" description="Polar residues" evidence="1">
    <location>
        <begin position="233"/>
        <end position="242"/>
    </location>
</feature>
<feature type="compositionally biased region" description="Low complexity" evidence="1">
    <location>
        <begin position="673"/>
        <end position="684"/>
    </location>
</feature>
<dbReference type="EMBL" id="LCWF01000034">
    <property type="protein sequence ID" value="KKY26706.1"/>
    <property type="molecule type" value="Genomic_DNA"/>
</dbReference>
<reference evidence="2 3" key="2">
    <citation type="submission" date="2015-05" db="EMBL/GenBank/DDBJ databases">
        <authorList>
            <person name="Morales-Cruz A."/>
            <person name="Amrine K.C."/>
            <person name="Cantu D."/>
        </authorList>
    </citation>
    <scope>NUCLEOTIDE SEQUENCE [LARGE SCALE GENOMIC DNA]</scope>
    <source>
        <strain evidence="2">UCRPC4</strain>
    </source>
</reference>
<dbReference type="AlphaFoldDB" id="A0A0G2EX93"/>
<evidence type="ECO:0008006" key="4">
    <source>
        <dbReference type="Google" id="ProtNLM"/>
    </source>
</evidence>
<feature type="compositionally biased region" description="Basic and acidic residues" evidence="1">
    <location>
        <begin position="715"/>
        <end position="736"/>
    </location>
</feature>
<dbReference type="Proteomes" id="UP000053317">
    <property type="component" value="Unassembled WGS sequence"/>
</dbReference>
<feature type="compositionally biased region" description="Basic and acidic residues" evidence="1">
    <location>
        <begin position="481"/>
        <end position="506"/>
    </location>
</feature>
<feature type="compositionally biased region" description="Basic residues" evidence="1">
    <location>
        <begin position="737"/>
        <end position="747"/>
    </location>
</feature>
<feature type="compositionally biased region" description="Polar residues" evidence="1">
    <location>
        <begin position="648"/>
        <end position="670"/>
    </location>
</feature>
<feature type="region of interest" description="Disordered" evidence="1">
    <location>
        <begin position="451"/>
        <end position="689"/>
    </location>
</feature>
<feature type="compositionally biased region" description="Polar residues" evidence="1">
    <location>
        <begin position="8"/>
        <end position="28"/>
    </location>
</feature>
<dbReference type="OrthoDB" id="5386574at2759"/>
<evidence type="ECO:0000256" key="1">
    <source>
        <dbReference type="SAM" id="MobiDB-lite"/>
    </source>
</evidence>
<feature type="compositionally biased region" description="Polar residues" evidence="1">
    <location>
        <begin position="540"/>
        <end position="549"/>
    </location>
</feature>
<organism evidence="2 3">
    <name type="scientific">Phaeomoniella chlamydospora</name>
    <name type="common">Phaeoacremonium chlamydosporum</name>
    <dbReference type="NCBI Taxonomy" id="158046"/>
    <lineage>
        <taxon>Eukaryota</taxon>
        <taxon>Fungi</taxon>
        <taxon>Dikarya</taxon>
        <taxon>Ascomycota</taxon>
        <taxon>Pezizomycotina</taxon>
        <taxon>Eurotiomycetes</taxon>
        <taxon>Chaetothyriomycetidae</taxon>
        <taxon>Phaeomoniellales</taxon>
        <taxon>Phaeomoniellaceae</taxon>
        <taxon>Phaeomoniella</taxon>
    </lineage>
</organism>
<feature type="region of interest" description="Disordered" evidence="1">
    <location>
        <begin position="785"/>
        <end position="907"/>
    </location>
</feature>
<feature type="region of interest" description="Disordered" evidence="1">
    <location>
        <begin position="702"/>
        <end position="772"/>
    </location>
</feature>
<feature type="compositionally biased region" description="Pro residues" evidence="1">
    <location>
        <begin position="585"/>
        <end position="596"/>
    </location>
</feature>
<evidence type="ECO:0000313" key="2">
    <source>
        <dbReference type="EMBL" id="KKY26706.1"/>
    </source>
</evidence>
<feature type="region of interest" description="Disordered" evidence="1">
    <location>
        <begin position="220"/>
        <end position="242"/>
    </location>
</feature>
<feature type="compositionally biased region" description="Basic and acidic residues" evidence="1">
    <location>
        <begin position="887"/>
        <end position="907"/>
    </location>
</feature>
<feature type="region of interest" description="Disordered" evidence="1">
    <location>
        <begin position="1"/>
        <end position="136"/>
    </location>
</feature>
<gene>
    <name evidence="2" type="ORF">UCRPC4_g01396</name>
</gene>
<evidence type="ECO:0000313" key="3">
    <source>
        <dbReference type="Proteomes" id="UP000053317"/>
    </source>
</evidence>
<accession>A0A0G2EX93</accession>
<protein>
    <recommendedName>
        <fullName evidence="4">Altered inheritance of mitochondria protein 21</fullName>
    </recommendedName>
</protein>
<name>A0A0G2EX93_PHACM</name>
<feature type="compositionally biased region" description="Low complexity" evidence="1">
    <location>
        <begin position="50"/>
        <end position="62"/>
    </location>
</feature>
<dbReference type="Pfam" id="PF11489">
    <property type="entry name" value="Aim21"/>
    <property type="match status" value="1"/>
</dbReference>
<comment type="caution">
    <text evidence="2">The sequence shown here is derived from an EMBL/GenBank/DDBJ whole genome shotgun (WGS) entry which is preliminary data.</text>
</comment>
<feature type="region of interest" description="Disordered" evidence="1">
    <location>
        <begin position="263"/>
        <end position="426"/>
    </location>
</feature>
<feature type="compositionally biased region" description="Polar residues" evidence="1">
    <location>
        <begin position="751"/>
        <end position="772"/>
    </location>
</feature>